<organism evidence="1 2">
    <name type="scientific">Pararge aegeria aegeria</name>
    <dbReference type="NCBI Taxonomy" id="348720"/>
    <lineage>
        <taxon>Eukaryota</taxon>
        <taxon>Metazoa</taxon>
        <taxon>Ecdysozoa</taxon>
        <taxon>Arthropoda</taxon>
        <taxon>Hexapoda</taxon>
        <taxon>Insecta</taxon>
        <taxon>Pterygota</taxon>
        <taxon>Neoptera</taxon>
        <taxon>Endopterygota</taxon>
        <taxon>Lepidoptera</taxon>
        <taxon>Glossata</taxon>
        <taxon>Ditrysia</taxon>
        <taxon>Papilionoidea</taxon>
        <taxon>Nymphalidae</taxon>
        <taxon>Satyrinae</taxon>
        <taxon>Satyrini</taxon>
        <taxon>Parargina</taxon>
        <taxon>Pararge</taxon>
    </lineage>
</organism>
<protein>
    <submittedName>
        <fullName evidence="1">Jg7 protein</fullName>
    </submittedName>
</protein>
<evidence type="ECO:0000313" key="2">
    <source>
        <dbReference type="Proteomes" id="UP000838756"/>
    </source>
</evidence>
<evidence type="ECO:0000313" key="1">
    <source>
        <dbReference type="EMBL" id="CAH2210100.1"/>
    </source>
</evidence>
<dbReference type="EMBL" id="CAKXAJ010006528">
    <property type="protein sequence ID" value="CAH2210100.1"/>
    <property type="molecule type" value="Genomic_DNA"/>
</dbReference>
<keyword evidence="2" id="KW-1185">Reference proteome</keyword>
<dbReference type="AlphaFoldDB" id="A0A8S4QHU4"/>
<name>A0A8S4QHU4_9NEOP</name>
<gene>
    <name evidence="1" type="primary">jg7</name>
    <name evidence="1" type="ORF">PAEG_LOCUS2012</name>
</gene>
<feature type="non-terminal residue" evidence="1">
    <location>
        <position position="40"/>
    </location>
</feature>
<dbReference type="Proteomes" id="UP000838756">
    <property type="component" value="Unassembled WGS sequence"/>
</dbReference>
<feature type="non-terminal residue" evidence="1">
    <location>
        <position position="1"/>
    </location>
</feature>
<accession>A0A8S4QHU4</accession>
<reference evidence="1" key="1">
    <citation type="submission" date="2022-03" db="EMBL/GenBank/DDBJ databases">
        <authorList>
            <person name="Lindestad O."/>
        </authorList>
    </citation>
    <scope>NUCLEOTIDE SEQUENCE</scope>
</reference>
<sequence>MRSSFFILDREHVGEHVLADMWDDGWANEKSTIPKKKVKV</sequence>
<comment type="caution">
    <text evidence="1">The sequence shown here is derived from an EMBL/GenBank/DDBJ whole genome shotgun (WGS) entry which is preliminary data.</text>
</comment>
<dbReference type="OrthoDB" id="546632at2759"/>
<proteinExistence type="predicted"/>